<reference evidence="1" key="2">
    <citation type="submission" date="2020-09" db="EMBL/GenBank/DDBJ databases">
        <authorList>
            <person name="Sun Q."/>
            <person name="Ohkuma M."/>
        </authorList>
    </citation>
    <scope>NUCLEOTIDE SEQUENCE</scope>
    <source>
        <strain evidence="1">JCM 4122</strain>
    </source>
</reference>
<name>A0A919ERX0_STRFL</name>
<organism evidence="1 2">
    <name type="scientific">Streptomyces filamentosus</name>
    <name type="common">Streptomyces roseosporus</name>
    <dbReference type="NCBI Taxonomy" id="67294"/>
    <lineage>
        <taxon>Bacteria</taxon>
        <taxon>Bacillati</taxon>
        <taxon>Actinomycetota</taxon>
        <taxon>Actinomycetes</taxon>
        <taxon>Kitasatosporales</taxon>
        <taxon>Streptomycetaceae</taxon>
        <taxon>Streptomyces</taxon>
    </lineage>
</organism>
<evidence type="ECO:0000313" key="2">
    <source>
        <dbReference type="Proteomes" id="UP000632849"/>
    </source>
</evidence>
<dbReference type="Proteomes" id="UP000632849">
    <property type="component" value="Unassembled WGS sequence"/>
</dbReference>
<sequence>MTQPTTRVRLVGTDPIHAVQPAQSAAVFTTCGSITCPEDRWLPDAEPVTCTACKRALAKTGSQP</sequence>
<dbReference type="EMBL" id="BNBE01000003">
    <property type="protein sequence ID" value="GHG15331.1"/>
    <property type="molecule type" value="Genomic_DNA"/>
</dbReference>
<proteinExistence type="predicted"/>
<evidence type="ECO:0000313" key="1">
    <source>
        <dbReference type="EMBL" id="GHG15331.1"/>
    </source>
</evidence>
<dbReference type="RefSeq" id="WP_190043595.1">
    <property type="nucleotide sequence ID" value="NZ_BNBE01000003.1"/>
</dbReference>
<reference evidence="1" key="1">
    <citation type="journal article" date="2014" name="Int. J. Syst. Evol. Microbiol.">
        <title>Complete genome sequence of Corynebacterium casei LMG S-19264T (=DSM 44701T), isolated from a smear-ripened cheese.</title>
        <authorList>
            <consortium name="US DOE Joint Genome Institute (JGI-PGF)"/>
            <person name="Walter F."/>
            <person name="Albersmeier A."/>
            <person name="Kalinowski J."/>
            <person name="Ruckert C."/>
        </authorList>
    </citation>
    <scope>NUCLEOTIDE SEQUENCE</scope>
    <source>
        <strain evidence="1">JCM 4122</strain>
    </source>
</reference>
<protein>
    <submittedName>
        <fullName evidence="1">Uncharacterized protein</fullName>
    </submittedName>
</protein>
<comment type="caution">
    <text evidence="1">The sequence shown here is derived from an EMBL/GenBank/DDBJ whole genome shotgun (WGS) entry which is preliminary data.</text>
</comment>
<gene>
    <name evidence="1" type="ORF">GCM10017667_56090</name>
</gene>
<keyword evidence="2" id="KW-1185">Reference proteome</keyword>
<accession>A0A919ERX0</accession>
<dbReference type="AlphaFoldDB" id="A0A919ERX0"/>